<name>A0ABR7W7Q4_9ACTN</name>
<evidence type="ECO:0000256" key="2">
    <source>
        <dbReference type="ARBA" id="ARBA00023002"/>
    </source>
</evidence>
<dbReference type="CDD" id="cd05233">
    <property type="entry name" value="SDR_c"/>
    <property type="match status" value="1"/>
</dbReference>
<reference evidence="4 5" key="1">
    <citation type="submission" date="2020-09" db="EMBL/GenBank/DDBJ databases">
        <title>Novel species in genus Gordonia.</title>
        <authorList>
            <person name="Zhang G."/>
        </authorList>
    </citation>
    <scope>NUCLEOTIDE SEQUENCE [LARGE SCALE GENOMIC DNA]</scope>
    <source>
        <strain evidence="4 5">ON-33</strain>
    </source>
</reference>
<dbReference type="RefSeq" id="WP_190265847.1">
    <property type="nucleotide sequence ID" value="NZ_BAABAD010000003.1"/>
</dbReference>
<sequence length="289" mass="31205">MSLRNRLSRNPDHDEVRSALRGKIIAITGGARGIGFETATQLFDAGAVVALGDVDEEAVGKAAADLGVEGFSVDVTDRESFDDFLTRVEDSLGPIDVLINNAGIMPVGHFLSYDEALIRRTFDIDVIGVITGTQLAARRMVTRGRGQVVNIASVAGRLPTPGLTVYNGAKAAVIEFSEALDAELASTGVRISTVLPTFTRTGLISGLRTNSLVRPVDPEDVAAEVVSIIARPRVRVTAPRSMAWVHANATIPQRMKRMSRRMTKLDSMFLDYDHDQRAAYSQRIGADGR</sequence>
<evidence type="ECO:0000256" key="3">
    <source>
        <dbReference type="RuleBase" id="RU000363"/>
    </source>
</evidence>
<dbReference type="PANTHER" id="PTHR24322:SF736">
    <property type="entry name" value="RETINOL DEHYDROGENASE 10"/>
    <property type="match status" value="1"/>
</dbReference>
<organism evidence="4 5">
    <name type="scientific">Gordonia hankookensis</name>
    <dbReference type="NCBI Taxonomy" id="589403"/>
    <lineage>
        <taxon>Bacteria</taxon>
        <taxon>Bacillati</taxon>
        <taxon>Actinomycetota</taxon>
        <taxon>Actinomycetes</taxon>
        <taxon>Mycobacteriales</taxon>
        <taxon>Gordoniaceae</taxon>
        <taxon>Gordonia</taxon>
    </lineage>
</organism>
<comment type="similarity">
    <text evidence="1 3">Belongs to the short-chain dehydrogenases/reductases (SDR) family.</text>
</comment>
<dbReference type="SUPFAM" id="SSF51735">
    <property type="entry name" value="NAD(P)-binding Rossmann-fold domains"/>
    <property type="match status" value="1"/>
</dbReference>
<dbReference type="Pfam" id="PF00106">
    <property type="entry name" value="adh_short"/>
    <property type="match status" value="1"/>
</dbReference>
<protein>
    <submittedName>
        <fullName evidence="4">SDR family oxidoreductase</fullName>
    </submittedName>
</protein>
<dbReference type="InterPro" id="IPR002347">
    <property type="entry name" value="SDR_fam"/>
</dbReference>
<dbReference type="NCBIfam" id="NF005878">
    <property type="entry name" value="PRK07825.1"/>
    <property type="match status" value="1"/>
</dbReference>
<gene>
    <name evidence="4" type="ORF">IDF66_04570</name>
</gene>
<dbReference type="Proteomes" id="UP000602395">
    <property type="component" value="Unassembled WGS sequence"/>
</dbReference>
<proteinExistence type="inferred from homology"/>
<dbReference type="PRINTS" id="PR00081">
    <property type="entry name" value="GDHRDH"/>
</dbReference>
<accession>A0ABR7W7Q4</accession>
<dbReference type="Gene3D" id="3.40.50.720">
    <property type="entry name" value="NAD(P)-binding Rossmann-like Domain"/>
    <property type="match status" value="1"/>
</dbReference>
<keyword evidence="5" id="KW-1185">Reference proteome</keyword>
<keyword evidence="2" id="KW-0560">Oxidoreductase</keyword>
<dbReference type="InterPro" id="IPR036291">
    <property type="entry name" value="NAD(P)-bd_dom_sf"/>
</dbReference>
<evidence type="ECO:0000313" key="5">
    <source>
        <dbReference type="Proteomes" id="UP000602395"/>
    </source>
</evidence>
<comment type="caution">
    <text evidence="4">The sequence shown here is derived from an EMBL/GenBank/DDBJ whole genome shotgun (WGS) entry which is preliminary data.</text>
</comment>
<evidence type="ECO:0000256" key="1">
    <source>
        <dbReference type="ARBA" id="ARBA00006484"/>
    </source>
</evidence>
<evidence type="ECO:0000313" key="4">
    <source>
        <dbReference type="EMBL" id="MBD1318849.1"/>
    </source>
</evidence>
<dbReference type="EMBL" id="JACWMS010000001">
    <property type="protein sequence ID" value="MBD1318849.1"/>
    <property type="molecule type" value="Genomic_DNA"/>
</dbReference>
<dbReference type="PRINTS" id="PR00080">
    <property type="entry name" value="SDRFAMILY"/>
</dbReference>
<dbReference type="PANTHER" id="PTHR24322">
    <property type="entry name" value="PKSB"/>
    <property type="match status" value="1"/>
</dbReference>